<dbReference type="Proteomes" id="UP000824469">
    <property type="component" value="Unassembled WGS sequence"/>
</dbReference>
<dbReference type="Gene3D" id="3.30.1370.210">
    <property type="match status" value="1"/>
</dbReference>
<dbReference type="EC" id="1.11.1.24" evidence="1"/>
<organism evidence="10 11">
    <name type="scientific">Taxus chinensis</name>
    <name type="common">Chinese yew</name>
    <name type="synonym">Taxus wallichiana var. chinensis</name>
    <dbReference type="NCBI Taxonomy" id="29808"/>
    <lineage>
        <taxon>Eukaryota</taxon>
        <taxon>Viridiplantae</taxon>
        <taxon>Streptophyta</taxon>
        <taxon>Embryophyta</taxon>
        <taxon>Tracheophyta</taxon>
        <taxon>Spermatophyta</taxon>
        <taxon>Pinopsida</taxon>
        <taxon>Pinidae</taxon>
        <taxon>Conifers II</taxon>
        <taxon>Cupressales</taxon>
        <taxon>Taxaceae</taxon>
        <taxon>Taxus</taxon>
    </lineage>
</organism>
<evidence type="ECO:0000313" key="10">
    <source>
        <dbReference type="EMBL" id="KAH9320923.1"/>
    </source>
</evidence>
<dbReference type="InterPro" id="IPR036855">
    <property type="entry name" value="Znf_CCCH_sf"/>
</dbReference>
<accession>A0AA38GG60</accession>
<dbReference type="SUPFAM" id="SSF52833">
    <property type="entry name" value="Thioredoxin-like"/>
    <property type="match status" value="1"/>
</dbReference>
<dbReference type="InterPro" id="IPR019479">
    <property type="entry name" value="Peroxiredoxin_C"/>
</dbReference>
<proteinExistence type="predicted"/>
<keyword evidence="5" id="KW-0560">Oxidoreductase</keyword>
<feature type="domain" description="C3H1-type" evidence="9">
    <location>
        <begin position="38"/>
        <end position="65"/>
    </location>
</feature>
<keyword evidence="2 7" id="KW-0479">Metal-binding</keyword>
<dbReference type="GO" id="GO:0140824">
    <property type="term" value="F:thioredoxin-dependent peroxiredoxin activity"/>
    <property type="evidence" value="ECO:0007669"/>
    <property type="project" value="UniProtKB-EC"/>
</dbReference>
<dbReference type="InterPro" id="IPR000571">
    <property type="entry name" value="Znf_CCCH"/>
</dbReference>
<dbReference type="SUPFAM" id="SSF90229">
    <property type="entry name" value="CCCH zinc finger"/>
    <property type="match status" value="2"/>
</dbReference>
<evidence type="ECO:0000256" key="8">
    <source>
        <dbReference type="SAM" id="MobiDB-lite"/>
    </source>
</evidence>
<dbReference type="InterPro" id="IPR041686">
    <property type="entry name" value="Znf-CCCH_3"/>
</dbReference>
<evidence type="ECO:0000256" key="1">
    <source>
        <dbReference type="ARBA" id="ARBA00013017"/>
    </source>
</evidence>
<evidence type="ECO:0000256" key="2">
    <source>
        <dbReference type="ARBA" id="ARBA00022723"/>
    </source>
</evidence>
<dbReference type="PROSITE" id="PS50103">
    <property type="entry name" value="ZF_C3H1"/>
    <property type="match status" value="2"/>
</dbReference>
<protein>
    <recommendedName>
        <fullName evidence="1">thioredoxin-dependent peroxiredoxin</fullName>
        <ecNumber evidence="1">1.11.1.24</ecNumber>
    </recommendedName>
</protein>
<dbReference type="PANTHER" id="PTHR11224:SF10">
    <property type="entry name" value="IP09428P-RELATED"/>
    <property type="match status" value="1"/>
</dbReference>
<feature type="region of interest" description="Disordered" evidence="8">
    <location>
        <begin position="1"/>
        <end position="37"/>
    </location>
</feature>
<evidence type="ECO:0000256" key="5">
    <source>
        <dbReference type="ARBA" id="ARBA00023002"/>
    </source>
</evidence>
<evidence type="ECO:0000256" key="7">
    <source>
        <dbReference type="PROSITE-ProRule" id="PRU00723"/>
    </source>
</evidence>
<dbReference type="PANTHER" id="PTHR11224">
    <property type="entry name" value="MAKORIN-RELATED"/>
    <property type="match status" value="1"/>
</dbReference>
<evidence type="ECO:0000313" key="11">
    <source>
        <dbReference type="Proteomes" id="UP000824469"/>
    </source>
</evidence>
<feature type="zinc finger region" description="C3H1-type" evidence="7">
    <location>
        <begin position="38"/>
        <end position="65"/>
    </location>
</feature>
<dbReference type="InterPro" id="IPR045072">
    <property type="entry name" value="MKRN-like"/>
</dbReference>
<evidence type="ECO:0000256" key="6">
    <source>
        <dbReference type="ARBA" id="ARBA00049091"/>
    </source>
</evidence>
<reference evidence="10 11" key="1">
    <citation type="journal article" date="2021" name="Nat. Plants">
        <title>The Taxus genome provides insights into paclitaxel biosynthesis.</title>
        <authorList>
            <person name="Xiong X."/>
            <person name="Gou J."/>
            <person name="Liao Q."/>
            <person name="Li Y."/>
            <person name="Zhou Q."/>
            <person name="Bi G."/>
            <person name="Li C."/>
            <person name="Du R."/>
            <person name="Wang X."/>
            <person name="Sun T."/>
            <person name="Guo L."/>
            <person name="Liang H."/>
            <person name="Lu P."/>
            <person name="Wu Y."/>
            <person name="Zhang Z."/>
            <person name="Ro D.K."/>
            <person name="Shang Y."/>
            <person name="Huang S."/>
            <person name="Yan J."/>
        </authorList>
    </citation>
    <scope>NUCLEOTIDE SEQUENCE [LARGE SCALE GENOMIC DNA]</scope>
    <source>
        <strain evidence="10">Ta-2019</strain>
    </source>
</reference>
<dbReference type="SMART" id="SM00356">
    <property type="entry name" value="ZnF_C3H1"/>
    <property type="match status" value="2"/>
</dbReference>
<dbReference type="AlphaFoldDB" id="A0AA38GG60"/>
<feature type="domain" description="C3H1-type" evidence="9">
    <location>
        <begin position="69"/>
        <end position="95"/>
    </location>
</feature>
<sequence length="252" mass="28348">MDDTNPDGPAAVAQVPVSNHTIKAQPEDTSKPSAAENSKSAPMCRFFSRGICRNGDACRFRHVANAGHSEDRVCRFYQWGRCRYGDSCWFRHIKPQAESEEEEEEEEEGEWGTIWLMRWLGVLEEMSDQVNQFSQYWGLSEERVNEMFGDILNGDFLNSDKSDLDTSSSSSGSHVDAHLPKLGGTLMKCLRVVDALQLATNHGVYTPANWKAGERVIIPPSVSDEEAKKKFPHGFETIDLPSSKKYIRLTTI</sequence>
<comment type="caution">
    <text evidence="10">The sequence shown here is derived from an EMBL/GenBank/DDBJ whole genome shotgun (WGS) entry which is preliminary data.</text>
</comment>
<comment type="catalytic activity">
    <reaction evidence="6">
        <text>a hydroperoxide + [thioredoxin]-dithiol = an alcohol + [thioredoxin]-disulfide + H2O</text>
        <dbReference type="Rhea" id="RHEA:62620"/>
        <dbReference type="Rhea" id="RHEA-COMP:10698"/>
        <dbReference type="Rhea" id="RHEA-COMP:10700"/>
        <dbReference type="ChEBI" id="CHEBI:15377"/>
        <dbReference type="ChEBI" id="CHEBI:29950"/>
        <dbReference type="ChEBI" id="CHEBI:30879"/>
        <dbReference type="ChEBI" id="CHEBI:35924"/>
        <dbReference type="ChEBI" id="CHEBI:50058"/>
        <dbReference type="EC" id="1.11.1.24"/>
    </reaction>
</comment>
<dbReference type="Pfam" id="PF15663">
    <property type="entry name" value="zf-CCCH_3"/>
    <property type="match status" value="1"/>
</dbReference>
<dbReference type="GO" id="GO:0008270">
    <property type="term" value="F:zinc ion binding"/>
    <property type="evidence" value="ECO:0007669"/>
    <property type="project" value="UniProtKB-KW"/>
</dbReference>
<dbReference type="InterPro" id="IPR036249">
    <property type="entry name" value="Thioredoxin-like_sf"/>
</dbReference>
<dbReference type="FunFam" id="3.30.1020.10:FF:000001">
    <property type="entry name" value="1-Cys peroxiredoxin"/>
    <property type="match status" value="1"/>
</dbReference>
<keyword evidence="3 7" id="KW-0863">Zinc-finger</keyword>
<dbReference type="GO" id="GO:0061630">
    <property type="term" value="F:ubiquitin protein ligase activity"/>
    <property type="evidence" value="ECO:0007669"/>
    <property type="project" value="InterPro"/>
</dbReference>
<name>A0AA38GG60_TAXCH</name>
<feature type="zinc finger region" description="C3H1-type" evidence="7">
    <location>
        <begin position="69"/>
        <end position="95"/>
    </location>
</feature>
<dbReference type="GO" id="GO:0000209">
    <property type="term" value="P:protein polyubiquitination"/>
    <property type="evidence" value="ECO:0007669"/>
    <property type="project" value="InterPro"/>
</dbReference>
<dbReference type="EMBL" id="JAHRHJ020000003">
    <property type="protein sequence ID" value="KAH9320923.1"/>
    <property type="molecule type" value="Genomic_DNA"/>
</dbReference>
<dbReference type="Pfam" id="PF10417">
    <property type="entry name" value="1-cysPrx_C"/>
    <property type="match status" value="1"/>
</dbReference>
<gene>
    <name evidence="10" type="ORF">KI387_015562</name>
</gene>
<dbReference type="Gene3D" id="4.10.1000.10">
    <property type="entry name" value="Zinc finger, CCCH-type"/>
    <property type="match status" value="1"/>
</dbReference>
<evidence type="ECO:0000259" key="9">
    <source>
        <dbReference type="PROSITE" id="PS50103"/>
    </source>
</evidence>
<dbReference type="Gene3D" id="3.30.1020.10">
    <property type="entry name" value="Antioxidant, Horf6, Chain A, domain2"/>
    <property type="match status" value="1"/>
</dbReference>
<evidence type="ECO:0000256" key="4">
    <source>
        <dbReference type="ARBA" id="ARBA00022833"/>
    </source>
</evidence>
<keyword evidence="11" id="KW-1185">Reference proteome</keyword>
<evidence type="ECO:0000256" key="3">
    <source>
        <dbReference type="ARBA" id="ARBA00022771"/>
    </source>
</evidence>
<keyword evidence="4 7" id="KW-0862">Zinc</keyword>